<dbReference type="InterPro" id="IPR036410">
    <property type="entry name" value="HSP_DnaJ_Cys-rich_dom_sf"/>
</dbReference>
<organism evidence="1">
    <name type="scientific">uncultured Solirubrobacteraceae bacterium</name>
    <dbReference type="NCBI Taxonomy" id="1162706"/>
    <lineage>
        <taxon>Bacteria</taxon>
        <taxon>Bacillati</taxon>
        <taxon>Actinomycetota</taxon>
        <taxon>Thermoleophilia</taxon>
        <taxon>Solirubrobacterales</taxon>
        <taxon>Solirubrobacteraceae</taxon>
        <taxon>environmental samples</taxon>
    </lineage>
</organism>
<name>A0A6J4SAJ4_9ACTN</name>
<evidence type="ECO:0000313" key="1">
    <source>
        <dbReference type="EMBL" id="CAA9493747.1"/>
    </source>
</evidence>
<accession>A0A6J4SAJ4</accession>
<proteinExistence type="predicted"/>
<gene>
    <name evidence="1" type="ORF">AVDCRST_MAG30-1517</name>
</gene>
<dbReference type="AlphaFoldDB" id="A0A6J4SAJ4"/>
<evidence type="ECO:0008006" key="2">
    <source>
        <dbReference type="Google" id="ProtNLM"/>
    </source>
</evidence>
<dbReference type="SUPFAM" id="SSF57938">
    <property type="entry name" value="DnaJ/Hsp40 cysteine-rich domain"/>
    <property type="match status" value="1"/>
</dbReference>
<protein>
    <recommendedName>
        <fullName evidence="2">Chaperone protein DnaJ</fullName>
    </recommendedName>
</protein>
<reference evidence="1" key="1">
    <citation type="submission" date="2020-02" db="EMBL/GenBank/DDBJ databases">
        <authorList>
            <person name="Meier V. D."/>
        </authorList>
    </citation>
    <scope>NUCLEOTIDE SEQUENCE</scope>
    <source>
        <strain evidence="1">AVDCRST_MAG30</strain>
    </source>
</reference>
<dbReference type="EMBL" id="CADCVS010000211">
    <property type="protein sequence ID" value="CAA9493747.1"/>
    <property type="molecule type" value="Genomic_DNA"/>
</dbReference>
<sequence>MADDPTPPGEAPDCTACRGTGRVISNFGGSPSEIDCPWCDGTGKRIAGHDAQAARREAAAG</sequence>
<dbReference type="Gene3D" id="2.10.230.10">
    <property type="entry name" value="Heat shock protein DnaJ, cysteine-rich domain"/>
    <property type="match status" value="1"/>
</dbReference>